<gene>
    <name evidence="1" type="ORF">ACFP5Y_06135</name>
</gene>
<evidence type="ECO:0000313" key="2">
    <source>
        <dbReference type="Proteomes" id="UP001596282"/>
    </source>
</evidence>
<keyword evidence="2" id="KW-1185">Reference proteome</keyword>
<dbReference type="InterPro" id="IPR005247">
    <property type="entry name" value="YbhB_YbcL/LppC-like"/>
</dbReference>
<dbReference type="SUPFAM" id="SSF49777">
    <property type="entry name" value="PEBP-like"/>
    <property type="match status" value="1"/>
</dbReference>
<dbReference type="InterPro" id="IPR036610">
    <property type="entry name" value="PEBP-like_sf"/>
</dbReference>
<dbReference type="Gene3D" id="3.90.280.10">
    <property type="entry name" value="PEBP-like"/>
    <property type="match status" value="1"/>
</dbReference>
<keyword evidence="1" id="KW-0649">Protein kinase inhibitor</keyword>
<organism evidence="1 2">
    <name type="scientific">Lactiplantibacillus daowaiensis</name>
    <dbReference type="NCBI Taxonomy" id="2559918"/>
    <lineage>
        <taxon>Bacteria</taxon>
        <taxon>Bacillati</taxon>
        <taxon>Bacillota</taxon>
        <taxon>Bacilli</taxon>
        <taxon>Lactobacillales</taxon>
        <taxon>Lactobacillaceae</taxon>
        <taxon>Lactiplantibacillus</taxon>
    </lineage>
</organism>
<dbReference type="NCBIfam" id="TIGR00481">
    <property type="entry name" value="YbhB/YbcL family Raf kinase inhibitor-like protein"/>
    <property type="match status" value="1"/>
</dbReference>
<accession>A0ABW1RZE6</accession>
<dbReference type="EMBL" id="JBHSSC010000016">
    <property type="protein sequence ID" value="MFC6180792.1"/>
    <property type="molecule type" value="Genomic_DNA"/>
</dbReference>
<dbReference type="Pfam" id="PF01161">
    <property type="entry name" value="PBP"/>
    <property type="match status" value="1"/>
</dbReference>
<dbReference type="Proteomes" id="UP001596282">
    <property type="component" value="Unassembled WGS sequence"/>
</dbReference>
<name>A0ABW1RZE6_9LACO</name>
<dbReference type="InterPro" id="IPR008914">
    <property type="entry name" value="PEBP"/>
</dbReference>
<protein>
    <submittedName>
        <fullName evidence="1">YbhB/YbcL family Raf kinase inhibitor-like protein</fullName>
    </submittedName>
</protein>
<reference evidence="2" key="1">
    <citation type="journal article" date="2019" name="Int. J. Syst. Evol. Microbiol.">
        <title>The Global Catalogue of Microorganisms (GCM) 10K type strain sequencing project: providing services to taxonomists for standard genome sequencing and annotation.</title>
        <authorList>
            <consortium name="The Broad Institute Genomics Platform"/>
            <consortium name="The Broad Institute Genome Sequencing Center for Infectious Disease"/>
            <person name="Wu L."/>
            <person name="Ma J."/>
        </authorList>
    </citation>
    <scope>NUCLEOTIDE SEQUENCE [LARGE SCALE GENOMIC DNA]</scope>
    <source>
        <strain evidence="2">CCM 8933</strain>
    </source>
</reference>
<dbReference type="RefSeq" id="WP_137628403.1">
    <property type="nucleotide sequence ID" value="NZ_BJDJ01000008.1"/>
</dbReference>
<evidence type="ECO:0000313" key="1">
    <source>
        <dbReference type="EMBL" id="MFC6180792.1"/>
    </source>
</evidence>
<sequence>MQLAFPFTGPALPDAYGINQPADQLIDGLNLTSFPFTVTDLPTGTKTVAFDVIDHDTIPIVGYSWLHWLGANIPVTGPTVTIPEDASRQEFCVQGTNSIGNILAQIKRPIGFDYDLTQHYTGPRPRGGEHIYRLEVYALETMLPLTAGYYFSDFMRASEGHVLATAHANLTYTRK</sequence>
<dbReference type="GO" id="GO:0004860">
    <property type="term" value="F:protein kinase inhibitor activity"/>
    <property type="evidence" value="ECO:0007669"/>
    <property type="project" value="UniProtKB-KW"/>
</dbReference>
<comment type="caution">
    <text evidence="1">The sequence shown here is derived from an EMBL/GenBank/DDBJ whole genome shotgun (WGS) entry which is preliminary data.</text>
</comment>
<dbReference type="CDD" id="cd00865">
    <property type="entry name" value="PEBP_bact_arch"/>
    <property type="match status" value="1"/>
</dbReference>
<proteinExistence type="predicted"/>